<evidence type="ECO:0000256" key="8">
    <source>
        <dbReference type="RuleBase" id="RU361144"/>
    </source>
</evidence>
<dbReference type="GO" id="GO:0046872">
    <property type="term" value="F:metal ion binding"/>
    <property type="evidence" value="ECO:0007669"/>
    <property type="project" value="UniProtKB-KW"/>
</dbReference>
<evidence type="ECO:0000256" key="9">
    <source>
        <dbReference type="SAM" id="SignalP"/>
    </source>
</evidence>
<evidence type="ECO:0000256" key="6">
    <source>
        <dbReference type="PIRSR" id="PIRSR601548-5"/>
    </source>
</evidence>
<comment type="cofactor">
    <cofactor evidence="8">
        <name>Zn(2+)</name>
        <dbReference type="ChEBI" id="CHEBI:29105"/>
    </cofactor>
    <text evidence="8">Binds 1 zinc ion per subunit.</text>
</comment>
<evidence type="ECO:0000256" key="1">
    <source>
        <dbReference type="ARBA" id="ARBA00008139"/>
    </source>
</evidence>
<dbReference type="PANTHER" id="PTHR10514:SF27">
    <property type="entry name" value="ANGIOTENSIN-CONVERTING ENZYME"/>
    <property type="match status" value="1"/>
</dbReference>
<keyword evidence="8" id="KW-0479">Metal-binding</keyword>
<proteinExistence type="inferred from homology"/>
<keyword evidence="8" id="KW-0482">Metalloprotease</keyword>
<keyword evidence="2 9" id="KW-0732">Signal</keyword>
<comment type="similarity">
    <text evidence="1 7 8">Belongs to the peptidase M2 family.</text>
</comment>
<feature type="glycosylation site" description="N-linked (GlcNAc...) asparagine" evidence="6">
    <location>
        <position position="147"/>
    </location>
</feature>
<keyword evidence="8" id="KW-0121">Carboxypeptidase</keyword>
<evidence type="ECO:0000256" key="2">
    <source>
        <dbReference type="ARBA" id="ARBA00022729"/>
    </source>
</evidence>
<accession>A0A8S9XPB4</accession>
<feature type="disulfide bond" evidence="7">
    <location>
        <begin position="143"/>
        <end position="151"/>
    </location>
</feature>
<dbReference type="PRINTS" id="PR00791">
    <property type="entry name" value="PEPDIPTASEA"/>
</dbReference>
<dbReference type="GO" id="GO:0008241">
    <property type="term" value="F:peptidyl-dipeptidase activity"/>
    <property type="evidence" value="ECO:0007669"/>
    <property type="project" value="InterPro"/>
</dbReference>
<evidence type="ECO:0000256" key="7">
    <source>
        <dbReference type="PROSITE-ProRule" id="PRU01355"/>
    </source>
</evidence>
<evidence type="ECO:0000256" key="4">
    <source>
        <dbReference type="ARBA" id="ARBA00023180"/>
    </source>
</evidence>
<keyword evidence="8" id="KW-0862">Zinc</keyword>
<dbReference type="AlphaFoldDB" id="A0A8S9XPB4"/>
<keyword evidence="8" id="KW-0378">Hydrolase</keyword>
<keyword evidence="3 7" id="KW-1015">Disulfide bond</keyword>
<gene>
    <name evidence="10" type="ORF">GE061_015629</name>
</gene>
<feature type="signal peptide" evidence="9">
    <location>
        <begin position="1"/>
        <end position="21"/>
    </location>
</feature>
<keyword evidence="11" id="KW-1185">Reference proteome</keyword>
<dbReference type="EMBL" id="WIXP02000006">
    <property type="protein sequence ID" value="KAF6209876.1"/>
    <property type="molecule type" value="Genomic_DNA"/>
</dbReference>
<protein>
    <recommendedName>
        <fullName evidence="8">Angiotensin-converting enzyme</fullName>
        <ecNumber evidence="8">3.4.-.-</ecNumber>
    </recommendedName>
</protein>
<comment type="caution">
    <text evidence="10">The sequence shown here is derived from an EMBL/GenBank/DDBJ whole genome shotgun (WGS) entry which is preliminary data.</text>
</comment>
<dbReference type="OrthoDB" id="10029630at2759"/>
<keyword evidence="4 5" id="KW-0325">Glycoprotein</keyword>
<feature type="glycosylation site" description="N-linked (GlcNAc...) asparagine" evidence="5">
    <location>
        <position position="63"/>
    </location>
</feature>
<name>A0A8S9XPB4_APOLU</name>
<dbReference type="GO" id="GO:0006508">
    <property type="term" value="P:proteolysis"/>
    <property type="evidence" value="ECO:0007669"/>
    <property type="project" value="UniProtKB-KW"/>
</dbReference>
<dbReference type="GO" id="GO:0004180">
    <property type="term" value="F:carboxypeptidase activity"/>
    <property type="evidence" value="ECO:0007669"/>
    <property type="project" value="UniProtKB-KW"/>
</dbReference>
<dbReference type="PROSITE" id="PS52011">
    <property type="entry name" value="PEPTIDASE_M2"/>
    <property type="match status" value="1"/>
</dbReference>
<evidence type="ECO:0000313" key="11">
    <source>
        <dbReference type="Proteomes" id="UP000466442"/>
    </source>
</evidence>
<dbReference type="Pfam" id="PF01401">
    <property type="entry name" value="Peptidase_M2"/>
    <property type="match status" value="1"/>
</dbReference>
<evidence type="ECO:0000313" key="10">
    <source>
        <dbReference type="EMBL" id="KAF6209876.1"/>
    </source>
</evidence>
<sequence>MPLFSTFATCVFVTSAMLVSALHKSGVKEDPYFEARKLMESYNVISANISSRGIRANWEYESNMNEKTKRHMLKVKIETSAISHKLWKSLRKIDWKSIKDPTLRRQYMLATVTGAAALSANKSLEYGAVVRSMKETYSKATVCDFKNRTDCHYHIMPDIEHIFAKSRFVPELKYYWKSWRDVSGRPSRGNFLKYIELKKEIAKANGIPDPVAYWNYFFEDPDFEKKNVELWEEIKPLYEQLHAYVRFKLHEYYGPHVLHRDGPIPAHLLDEYESATKHRTIIQKILHLLTFQQRTDFF</sequence>
<evidence type="ECO:0000256" key="3">
    <source>
        <dbReference type="ARBA" id="ARBA00023157"/>
    </source>
</evidence>
<evidence type="ECO:0000256" key="5">
    <source>
        <dbReference type="PIRSR" id="PIRSR601548-10"/>
    </source>
</evidence>
<comment type="caution">
    <text evidence="7">Lacks conserved residue(s) required for the propagation of feature annotation.</text>
</comment>
<dbReference type="PANTHER" id="PTHR10514">
    <property type="entry name" value="ANGIOTENSIN-CONVERTING ENZYME"/>
    <property type="match status" value="1"/>
</dbReference>
<dbReference type="Proteomes" id="UP000466442">
    <property type="component" value="Unassembled WGS sequence"/>
</dbReference>
<feature type="chain" id="PRO_5035757680" description="Angiotensin-converting enzyme" evidence="9">
    <location>
        <begin position="22"/>
        <end position="298"/>
    </location>
</feature>
<keyword evidence="8" id="KW-0645">Protease</keyword>
<dbReference type="EC" id="3.4.-.-" evidence="8"/>
<dbReference type="InterPro" id="IPR001548">
    <property type="entry name" value="Peptidase_M2"/>
</dbReference>
<dbReference type="SUPFAM" id="SSF55486">
    <property type="entry name" value="Metalloproteases ('zincins'), catalytic domain"/>
    <property type="match status" value="1"/>
</dbReference>
<dbReference type="GO" id="GO:0005886">
    <property type="term" value="C:plasma membrane"/>
    <property type="evidence" value="ECO:0007669"/>
    <property type="project" value="TreeGrafter"/>
</dbReference>
<organism evidence="10 11">
    <name type="scientific">Apolygus lucorum</name>
    <name type="common">Small green plant bug</name>
    <name type="synonym">Lygocoris lucorum</name>
    <dbReference type="NCBI Taxonomy" id="248454"/>
    <lineage>
        <taxon>Eukaryota</taxon>
        <taxon>Metazoa</taxon>
        <taxon>Ecdysozoa</taxon>
        <taxon>Arthropoda</taxon>
        <taxon>Hexapoda</taxon>
        <taxon>Insecta</taxon>
        <taxon>Pterygota</taxon>
        <taxon>Neoptera</taxon>
        <taxon>Paraneoptera</taxon>
        <taxon>Hemiptera</taxon>
        <taxon>Heteroptera</taxon>
        <taxon>Panheteroptera</taxon>
        <taxon>Cimicomorpha</taxon>
        <taxon>Miridae</taxon>
        <taxon>Mirini</taxon>
        <taxon>Apolygus</taxon>
    </lineage>
</organism>
<reference evidence="10" key="1">
    <citation type="journal article" date="2021" name="Mol. Ecol. Resour.">
        <title>Apolygus lucorum genome provides insights into omnivorousness and mesophyll feeding.</title>
        <authorList>
            <person name="Liu Y."/>
            <person name="Liu H."/>
            <person name="Wang H."/>
            <person name="Huang T."/>
            <person name="Liu B."/>
            <person name="Yang B."/>
            <person name="Yin L."/>
            <person name="Li B."/>
            <person name="Zhang Y."/>
            <person name="Zhang S."/>
            <person name="Jiang F."/>
            <person name="Zhang X."/>
            <person name="Ren Y."/>
            <person name="Wang B."/>
            <person name="Wang S."/>
            <person name="Lu Y."/>
            <person name="Wu K."/>
            <person name="Fan W."/>
            <person name="Wang G."/>
        </authorList>
    </citation>
    <scope>NUCLEOTIDE SEQUENCE</scope>
    <source>
        <strain evidence="10">12Hb</strain>
    </source>
</reference>
<dbReference type="GO" id="GO:0008237">
    <property type="term" value="F:metallopeptidase activity"/>
    <property type="evidence" value="ECO:0007669"/>
    <property type="project" value="UniProtKB-KW"/>
</dbReference>